<evidence type="ECO:0000313" key="1">
    <source>
        <dbReference type="EMBL" id="WWQ62609.1"/>
    </source>
</evidence>
<dbReference type="Proteomes" id="UP001432251">
    <property type="component" value="Chromosome"/>
</dbReference>
<name>A0ACD5A661_9ACTN</name>
<sequence length="275" mass="27882">MQLTELLAMSRLGLTPVVPPPAGSPPIRGVYTTDLPDPGRYLDGGELVLTSTTWYHEPRDADVFVAALSGAGVAALVAGTAGVGVLPDALAEACARHGLPLLAVGDEVSFAALTETVLAALDGGHRRMPSAGLHRGLVASVASGAGPEGLVDVFARATGVWCAVLSATGRLRAGGVPDVTEQQLTRAHRDALAAGGFPRYARSPAAARSACSPCSRPSRTARPPDTSPRRATSATGRPASPTPRGRCAPCSRSTGPPSRSAAASRPASCARPSIC</sequence>
<accession>A0ACD5A661</accession>
<evidence type="ECO:0000313" key="2">
    <source>
        <dbReference type="Proteomes" id="UP001432251"/>
    </source>
</evidence>
<dbReference type="EMBL" id="CP146022">
    <property type="protein sequence ID" value="WWQ62609.1"/>
    <property type="molecule type" value="Genomic_DNA"/>
</dbReference>
<keyword evidence="2" id="KW-1185">Reference proteome</keyword>
<proteinExistence type="predicted"/>
<reference evidence="1" key="1">
    <citation type="journal article" date="2025" name="Int. J. Syst. Evol. Microbiol.">
        <title>Streptomyces citrinus sp. nov., with yellow diffusible pigment.</title>
        <authorList>
            <person name="He Y."/>
            <person name="Yang E."/>
            <person name="Xu J."/>
            <person name="Sun Y."/>
            <person name="Sun L."/>
        </authorList>
    </citation>
    <scope>NUCLEOTIDE SEQUENCE</scope>
    <source>
        <strain evidence="1">Q6</strain>
    </source>
</reference>
<organism evidence="1 2">
    <name type="scientific">Streptomyces citrinus</name>
    <dbReference type="NCBI Taxonomy" id="3118173"/>
    <lineage>
        <taxon>Bacteria</taxon>
        <taxon>Bacillati</taxon>
        <taxon>Actinomycetota</taxon>
        <taxon>Actinomycetes</taxon>
        <taxon>Kitasatosporales</taxon>
        <taxon>Streptomycetaceae</taxon>
        <taxon>Streptomyces</taxon>
    </lineage>
</organism>
<protein>
    <submittedName>
        <fullName evidence="1">PucR family transcriptional regulator ligand-binding domain-containing protein</fullName>
    </submittedName>
</protein>
<gene>
    <name evidence="1" type="ORF">V2W30_04015</name>
</gene>